<evidence type="ECO:0000313" key="1">
    <source>
        <dbReference type="EMBL" id="OCT96740.1"/>
    </source>
</evidence>
<accession>A0A974I0D9</accession>
<evidence type="ECO:0000313" key="2">
    <source>
        <dbReference type="Proteomes" id="UP000694892"/>
    </source>
</evidence>
<dbReference type="Proteomes" id="UP000694892">
    <property type="component" value="Chromosome 1S"/>
</dbReference>
<dbReference type="AlphaFoldDB" id="A0A974I0D9"/>
<proteinExistence type="predicted"/>
<dbReference type="EMBL" id="CM004467">
    <property type="protein sequence ID" value="OCT96740.1"/>
    <property type="molecule type" value="Genomic_DNA"/>
</dbReference>
<sequence length="74" mass="8605">MGLPGEHMKITWLGKRGMRWEQMRGMFFGAAKRNPIHLLIIHAGGNDLMSHRTPALIENMKADDRYFEQRENPV</sequence>
<protein>
    <submittedName>
        <fullName evidence="1">Uncharacterized protein</fullName>
    </submittedName>
</protein>
<gene>
    <name evidence="1" type="ORF">XELAEV_18008954mg</name>
</gene>
<organism evidence="1 2">
    <name type="scientific">Xenopus laevis</name>
    <name type="common">African clawed frog</name>
    <dbReference type="NCBI Taxonomy" id="8355"/>
    <lineage>
        <taxon>Eukaryota</taxon>
        <taxon>Metazoa</taxon>
        <taxon>Chordata</taxon>
        <taxon>Craniata</taxon>
        <taxon>Vertebrata</taxon>
        <taxon>Euteleostomi</taxon>
        <taxon>Amphibia</taxon>
        <taxon>Batrachia</taxon>
        <taxon>Anura</taxon>
        <taxon>Pipoidea</taxon>
        <taxon>Pipidae</taxon>
        <taxon>Xenopodinae</taxon>
        <taxon>Xenopus</taxon>
        <taxon>Xenopus</taxon>
    </lineage>
</organism>
<reference evidence="2" key="1">
    <citation type="journal article" date="2016" name="Nature">
        <title>Genome evolution in the allotetraploid frog Xenopus laevis.</title>
        <authorList>
            <person name="Session A.M."/>
            <person name="Uno Y."/>
            <person name="Kwon T."/>
            <person name="Chapman J.A."/>
            <person name="Toyoda A."/>
            <person name="Takahashi S."/>
            <person name="Fukui A."/>
            <person name="Hikosaka A."/>
            <person name="Suzuki A."/>
            <person name="Kondo M."/>
            <person name="van Heeringen S.J."/>
            <person name="Quigley I."/>
            <person name="Heinz S."/>
            <person name="Ogino H."/>
            <person name="Ochi H."/>
            <person name="Hellsten U."/>
            <person name="Lyons J.B."/>
            <person name="Simakov O."/>
            <person name="Putnam N."/>
            <person name="Stites J."/>
            <person name="Kuroki Y."/>
            <person name="Tanaka T."/>
            <person name="Michiue T."/>
            <person name="Watanabe M."/>
            <person name="Bogdanovic O."/>
            <person name="Lister R."/>
            <person name="Georgiou G."/>
            <person name="Paranjpe S.S."/>
            <person name="van Kruijsbergen I."/>
            <person name="Shu S."/>
            <person name="Carlson J."/>
            <person name="Kinoshita T."/>
            <person name="Ohta Y."/>
            <person name="Mawaribuchi S."/>
            <person name="Jenkins J."/>
            <person name="Grimwood J."/>
            <person name="Schmutz J."/>
            <person name="Mitros T."/>
            <person name="Mozaffari S.V."/>
            <person name="Suzuki Y."/>
            <person name="Haramoto Y."/>
            <person name="Yamamoto T.S."/>
            <person name="Takagi C."/>
            <person name="Heald R."/>
            <person name="Miller K."/>
            <person name="Haudenschild C."/>
            <person name="Kitzman J."/>
            <person name="Nakayama T."/>
            <person name="Izutsu Y."/>
            <person name="Robert J."/>
            <person name="Fortriede J."/>
            <person name="Burns K."/>
            <person name="Lotay V."/>
            <person name="Karimi K."/>
            <person name="Yasuoka Y."/>
            <person name="Dichmann D.S."/>
            <person name="Flajnik M.F."/>
            <person name="Houston D.W."/>
            <person name="Shendure J."/>
            <person name="DuPasquier L."/>
            <person name="Vize P.D."/>
            <person name="Zorn A.M."/>
            <person name="Ito M."/>
            <person name="Marcotte E.M."/>
            <person name="Wallingford J.B."/>
            <person name="Ito Y."/>
            <person name="Asashima M."/>
            <person name="Ueno N."/>
            <person name="Matsuda Y."/>
            <person name="Veenstra G.J."/>
            <person name="Fujiyama A."/>
            <person name="Harland R.M."/>
            <person name="Taira M."/>
            <person name="Rokhsar D.S."/>
        </authorList>
    </citation>
    <scope>NUCLEOTIDE SEQUENCE [LARGE SCALE GENOMIC DNA]</scope>
    <source>
        <strain evidence="2">J</strain>
    </source>
</reference>
<dbReference type="SUPFAM" id="SSF52266">
    <property type="entry name" value="SGNH hydrolase"/>
    <property type="match status" value="1"/>
</dbReference>
<name>A0A974I0D9_XENLA</name>